<gene>
    <name evidence="1" type="ORF">GJ654_19040</name>
</gene>
<reference evidence="1 2" key="1">
    <citation type="submission" date="2019-11" db="EMBL/GenBank/DDBJ databases">
        <title>Whole-genome sequence of a Rhodoblastus acidophilus DSM 142.</title>
        <authorList>
            <person name="Kyndt J.A."/>
            <person name="Meyer T.E."/>
        </authorList>
    </citation>
    <scope>NUCLEOTIDE SEQUENCE [LARGE SCALE GENOMIC DNA]</scope>
    <source>
        <strain evidence="1 2">DSM 142</strain>
    </source>
</reference>
<sequence length="195" mass="21410">MTYETTALAGLETAGRLLNAVYKGPSDKSGYLAFRGDFALKFQEAMADEKRPPEYCLEQSLAIVKDGGTTIDALAGYIHDINNLKTFQELVGPLLSSTGQYIIFAGNIDFLAKYTVTFGDATLTVLPLEESTVWKELSDLAGLDKNDFKKLDGGGKVQLILDKANEAKSAYEKISFEDFLAKALPVRNRNENRPV</sequence>
<dbReference type="OrthoDB" id="7343596at2"/>
<dbReference type="EMBL" id="WNKS01000026">
    <property type="protein sequence ID" value="MTV33081.1"/>
    <property type="molecule type" value="Genomic_DNA"/>
</dbReference>
<accession>A0A6N8DVA0</accession>
<dbReference type="AlphaFoldDB" id="A0A6N8DVA0"/>
<dbReference type="Proteomes" id="UP000439113">
    <property type="component" value="Unassembled WGS sequence"/>
</dbReference>
<name>A0A6N8DVA0_RHOAC</name>
<evidence type="ECO:0000313" key="2">
    <source>
        <dbReference type="Proteomes" id="UP000439113"/>
    </source>
</evidence>
<dbReference type="RefSeq" id="WP_155447762.1">
    <property type="nucleotide sequence ID" value="NZ_JAOQNR010000008.1"/>
</dbReference>
<evidence type="ECO:0000313" key="1">
    <source>
        <dbReference type="EMBL" id="MTV33081.1"/>
    </source>
</evidence>
<proteinExistence type="predicted"/>
<protein>
    <submittedName>
        <fullName evidence="1">Uncharacterized protein</fullName>
    </submittedName>
</protein>
<comment type="caution">
    <text evidence="1">The sequence shown here is derived from an EMBL/GenBank/DDBJ whole genome shotgun (WGS) entry which is preliminary data.</text>
</comment>
<organism evidence="1 2">
    <name type="scientific">Rhodoblastus acidophilus</name>
    <name type="common">Rhodopseudomonas acidophila</name>
    <dbReference type="NCBI Taxonomy" id="1074"/>
    <lineage>
        <taxon>Bacteria</taxon>
        <taxon>Pseudomonadati</taxon>
        <taxon>Pseudomonadota</taxon>
        <taxon>Alphaproteobacteria</taxon>
        <taxon>Hyphomicrobiales</taxon>
        <taxon>Rhodoblastaceae</taxon>
        <taxon>Rhodoblastus</taxon>
    </lineage>
</organism>